<keyword evidence="1" id="KW-1133">Transmembrane helix</keyword>
<gene>
    <name evidence="2" type="primary">Ir25a-L1</name>
    <name evidence="2" type="ORF">Hamer_G004374</name>
</gene>
<keyword evidence="1" id="KW-0472">Membrane</keyword>
<accession>A0A8J5MT49</accession>
<protein>
    <submittedName>
        <fullName evidence="2">Ionotropic receptor 25a-like 1</fullName>
    </submittedName>
</protein>
<evidence type="ECO:0000313" key="3">
    <source>
        <dbReference type="Proteomes" id="UP000747542"/>
    </source>
</evidence>
<dbReference type="AlphaFoldDB" id="A0A8J5MT49"/>
<dbReference type="EMBL" id="JAHLQT010026473">
    <property type="protein sequence ID" value="KAG7163265.1"/>
    <property type="molecule type" value="Genomic_DNA"/>
</dbReference>
<organism evidence="2 3">
    <name type="scientific">Homarus americanus</name>
    <name type="common">American lobster</name>
    <dbReference type="NCBI Taxonomy" id="6706"/>
    <lineage>
        <taxon>Eukaryota</taxon>
        <taxon>Metazoa</taxon>
        <taxon>Ecdysozoa</taxon>
        <taxon>Arthropoda</taxon>
        <taxon>Crustacea</taxon>
        <taxon>Multicrustacea</taxon>
        <taxon>Malacostraca</taxon>
        <taxon>Eumalacostraca</taxon>
        <taxon>Eucarida</taxon>
        <taxon>Decapoda</taxon>
        <taxon>Pleocyemata</taxon>
        <taxon>Astacidea</taxon>
        <taxon>Nephropoidea</taxon>
        <taxon>Nephropidae</taxon>
        <taxon>Homarus</taxon>
    </lineage>
</organism>
<keyword evidence="1" id="KW-0812">Transmembrane</keyword>
<feature type="transmembrane region" description="Helical" evidence="1">
    <location>
        <begin position="179"/>
        <end position="205"/>
    </location>
</feature>
<keyword evidence="2" id="KW-0675">Receptor</keyword>
<proteinExistence type="predicted"/>
<dbReference type="Gene3D" id="3.40.190.10">
    <property type="entry name" value="Periplasmic binding protein-like II"/>
    <property type="match status" value="1"/>
</dbReference>
<dbReference type="SUPFAM" id="SSF53850">
    <property type="entry name" value="Periplasmic binding protein-like II"/>
    <property type="match status" value="2"/>
</dbReference>
<dbReference type="Proteomes" id="UP000747542">
    <property type="component" value="Unassembled WGS sequence"/>
</dbReference>
<reference evidence="2" key="1">
    <citation type="journal article" date="2021" name="Sci. Adv.">
        <title>The American lobster genome reveals insights on longevity, neural, and immune adaptations.</title>
        <authorList>
            <person name="Polinski J.M."/>
            <person name="Zimin A.V."/>
            <person name="Clark K.F."/>
            <person name="Kohn A.B."/>
            <person name="Sadowski N."/>
            <person name="Timp W."/>
            <person name="Ptitsyn A."/>
            <person name="Khanna P."/>
            <person name="Romanova D.Y."/>
            <person name="Williams P."/>
            <person name="Greenwood S.J."/>
            <person name="Moroz L.L."/>
            <person name="Walt D.R."/>
            <person name="Bodnar A.G."/>
        </authorList>
    </citation>
    <scope>NUCLEOTIDE SEQUENCE</scope>
    <source>
        <strain evidence="2">GMGI-L3</strain>
    </source>
</reference>
<sequence>MWQSMQGGWTTHHLQAVLESEKSTSSSEGFAYLRDATQIRYAILTSCDMMSVGDEFSRKPFAIAVTKGSPLKDQLSGAHVHSTACLVSVSLPEGAEHGVRATEVLTYALNMFPDTVTTFFSLTSPSPSHLPLSGDATDIRYQVLTNCDLQIVGEEFSRKPYAIAVQQGSPLKDQFNDALVPGGVFIVIFVGIGLACVTLAFEYWWYKHRKGPRVTDSAKVLAVREYPTNDVDKTNFNPEKSDFNTQYNTGEGFDIAPVANPW</sequence>
<evidence type="ECO:0000256" key="1">
    <source>
        <dbReference type="SAM" id="Phobius"/>
    </source>
</evidence>
<evidence type="ECO:0000313" key="2">
    <source>
        <dbReference type="EMBL" id="KAG7163265.1"/>
    </source>
</evidence>
<name>A0A8J5MT49_HOMAM</name>
<keyword evidence="3" id="KW-1185">Reference proteome</keyword>
<comment type="caution">
    <text evidence="2">The sequence shown here is derived from an EMBL/GenBank/DDBJ whole genome shotgun (WGS) entry which is preliminary data.</text>
</comment>